<dbReference type="Pfam" id="PF00144">
    <property type="entry name" value="Beta-lactamase"/>
    <property type="match status" value="1"/>
</dbReference>
<dbReference type="EMBL" id="BQXU01000038">
    <property type="protein sequence ID" value="GKT50526.1"/>
    <property type="molecule type" value="Genomic_DNA"/>
</dbReference>
<feature type="domain" description="Beta-lactamase-related" evidence="1">
    <location>
        <begin position="110"/>
        <end position="177"/>
    </location>
</feature>
<evidence type="ECO:0000313" key="3">
    <source>
        <dbReference type="Proteomes" id="UP001055115"/>
    </source>
</evidence>
<dbReference type="RefSeq" id="XP_049132876.1">
    <property type="nucleotide sequence ID" value="XM_049276919.1"/>
</dbReference>
<dbReference type="AlphaFoldDB" id="A0AA37PDY6"/>
<gene>
    <name evidence="2" type="ORF">ColSpa_10707</name>
</gene>
<protein>
    <recommendedName>
        <fullName evidence="1">Beta-lactamase-related domain-containing protein</fullName>
    </recommendedName>
</protein>
<proteinExistence type="predicted"/>
<sequence>MRFLEALNVFTAVGAVDAHLRRAATTTSSSSATASATPYFDPATIGTFNLTAAVSSSSPENRAFLNRMEEELLPNRTKQARHGSYLREFSQGEPFDARGIVNGSSENIESFMYKFGIAGLVVVQDGAIRTEKYQYGNLPASRNVIQSCTKSFLSTAIGIAIQEGKLNITDRVKKWVPN</sequence>
<dbReference type="SUPFAM" id="SSF56601">
    <property type="entry name" value="beta-lactamase/transpeptidase-like"/>
    <property type="match status" value="1"/>
</dbReference>
<dbReference type="Proteomes" id="UP001055115">
    <property type="component" value="Unassembled WGS sequence"/>
</dbReference>
<comment type="caution">
    <text evidence="2">The sequence shown here is derived from an EMBL/GenBank/DDBJ whole genome shotgun (WGS) entry which is preliminary data.</text>
</comment>
<name>A0AA37PDY6_9PEZI</name>
<dbReference type="Gene3D" id="3.40.710.10">
    <property type="entry name" value="DD-peptidase/beta-lactamase superfamily"/>
    <property type="match status" value="1"/>
</dbReference>
<organism evidence="2 3">
    <name type="scientific">Colletotrichum spaethianum</name>
    <dbReference type="NCBI Taxonomy" id="700344"/>
    <lineage>
        <taxon>Eukaryota</taxon>
        <taxon>Fungi</taxon>
        <taxon>Dikarya</taxon>
        <taxon>Ascomycota</taxon>
        <taxon>Pezizomycotina</taxon>
        <taxon>Sordariomycetes</taxon>
        <taxon>Hypocreomycetidae</taxon>
        <taxon>Glomerellales</taxon>
        <taxon>Glomerellaceae</taxon>
        <taxon>Colletotrichum</taxon>
        <taxon>Colletotrichum spaethianum species complex</taxon>
    </lineage>
</organism>
<dbReference type="GeneID" id="73331509"/>
<keyword evidence="3" id="KW-1185">Reference proteome</keyword>
<accession>A0AA37PDY6</accession>
<evidence type="ECO:0000259" key="1">
    <source>
        <dbReference type="Pfam" id="PF00144"/>
    </source>
</evidence>
<dbReference type="InterPro" id="IPR012338">
    <property type="entry name" value="Beta-lactam/transpept-like"/>
</dbReference>
<dbReference type="InterPro" id="IPR001466">
    <property type="entry name" value="Beta-lactam-related"/>
</dbReference>
<evidence type="ECO:0000313" key="2">
    <source>
        <dbReference type="EMBL" id="GKT50526.1"/>
    </source>
</evidence>
<reference evidence="2 3" key="1">
    <citation type="submission" date="2022-03" db="EMBL/GenBank/DDBJ databases">
        <title>Genome data of Colletotrichum spp.</title>
        <authorList>
            <person name="Utami Y.D."/>
            <person name="Hiruma K."/>
        </authorList>
    </citation>
    <scope>NUCLEOTIDE SEQUENCE [LARGE SCALE GENOMIC DNA]</scope>
    <source>
        <strain evidence="2 3">MAFF 239500</strain>
    </source>
</reference>